<dbReference type="STRING" id="1429043.X474_27815"/>
<gene>
    <name evidence="1" type="ORF">X474_27815</name>
</gene>
<dbReference type="InParanoid" id="A0A0D2G735"/>
<protein>
    <submittedName>
        <fullName evidence="1">Uncharacterized protein</fullName>
    </submittedName>
</protein>
<dbReference type="AlphaFoldDB" id="A0A0D2G735"/>
<evidence type="ECO:0000313" key="1">
    <source>
        <dbReference type="EMBL" id="KIX10797.1"/>
    </source>
</evidence>
<dbReference type="Proteomes" id="UP000032233">
    <property type="component" value="Unassembled WGS sequence"/>
</dbReference>
<name>A0A0D2G735_9BACT</name>
<keyword evidence="2" id="KW-1185">Reference proteome</keyword>
<sequence length="93" mass="10333">MVSAPFPRPPMTMRSAGGAFYCYRKGSQDPETPWLRPKYSGSFARPLKIAFTHLNLYQPESGKVQPNPASKSYQVFLRVIQSNGASPGSDFSF</sequence>
<evidence type="ECO:0000313" key="2">
    <source>
        <dbReference type="Proteomes" id="UP000032233"/>
    </source>
</evidence>
<reference evidence="1 2" key="1">
    <citation type="submission" date="2013-11" db="EMBL/GenBank/DDBJ databases">
        <title>Metagenomic analysis of a methanogenic consortium involved in long chain n-alkane degradation.</title>
        <authorList>
            <person name="Davidova I.A."/>
            <person name="Callaghan A.V."/>
            <person name="Wawrik B."/>
            <person name="Pruitt S."/>
            <person name="Marks C."/>
            <person name="Duncan K.E."/>
            <person name="Suflita J.M."/>
        </authorList>
    </citation>
    <scope>NUCLEOTIDE SEQUENCE [LARGE SCALE GENOMIC DNA]</scope>
    <source>
        <strain evidence="1 2">SPR</strain>
    </source>
</reference>
<organism evidence="1 2">
    <name type="scientific">Dethiosulfatarculus sandiegensis</name>
    <dbReference type="NCBI Taxonomy" id="1429043"/>
    <lineage>
        <taxon>Bacteria</taxon>
        <taxon>Pseudomonadati</taxon>
        <taxon>Thermodesulfobacteriota</taxon>
        <taxon>Desulfarculia</taxon>
        <taxon>Desulfarculales</taxon>
        <taxon>Desulfarculaceae</taxon>
        <taxon>Dethiosulfatarculus</taxon>
    </lineage>
</organism>
<proteinExistence type="predicted"/>
<dbReference type="EMBL" id="AZAC01000083">
    <property type="protein sequence ID" value="KIX10797.1"/>
    <property type="molecule type" value="Genomic_DNA"/>
</dbReference>
<comment type="caution">
    <text evidence="1">The sequence shown here is derived from an EMBL/GenBank/DDBJ whole genome shotgun (WGS) entry which is preliminary data.</text>
</comment>
<accession>A0A0D2G735</accession>